<accession>D6YB01</accession>
<dbReference type="KEGG" id="tbi:Tbis_3591"/>
<proteinExistence type="predicted"/>
<evidence type="ECO:0000313" key="2">
    <source>
        <dbReference type="Proteomes" id="UP000006640"/>
    </source>
</evidence>
<dbReference type="AlphaFoldDB" id="D6YB01"/>
<gene>
    <name evidence="1" type="ordered locus">Tbis_3591</name>
</gene>
<name>D6YB01_THEBD</name>
<dbReference type="Proteomes" id="UP000006640">
    <property type="component" value="Chromosome"/>
</dbReference>
<protein>
    <submittedName>
        <fullName evidence="1">Uncharacterized protein</fullName>
    </submittedName>
</protein>
<dbReference type="HOGENOM" id="CLU_2144677_0_0_11"/>
<dbReference type="EMBL" id="CP001874">
    <property type="protein sequence ID" value="ADG90278.1"/>
    <property type="molecule type" value="Genomic_DNA"/>
</dbReference>
<sequence length="112" mass="11623">MGAAIGAVPLGGRMRRTFAGGGEVPEPQVDGSSRHLVRQVADQQHLGRPGLPCAAKERVCLARPSPFAAAGEALCMGAAPPRMGAARCGGVRTLWAGARRRGEAHPMDTMHC</sequence>
<organism evidence="1 2">
    <name type="scientific">Thermobispora bispora (strain ATCC 19993 / DSM 43833 / CBS 139.67 / JCM 10125 / KCTC 9307 / NBRC 14880 / R51)</name>
    <dbReference type="NCBI Taxonomy" id="469371"/>
    <lineage>
        <taxon>Bacteria</taxon>
        <taxon>Bacillati</taxon>
        <taxon>Actinomycetota</taxon>
        <taxon>Actinomycetes</taxon>
        <taxon>Streptosporangiales</taxon>
        <taxon>Streptosporangiaceae</taxon>
        <taxon>Thermobispora</taxon>
    </lineage>
</organism>
<dbReference type="STRING" id="469371.Tbis_3591"/>
<reference evidence="1 2" key="1">
    <citation type="submission" date="2010-01" db="EMBL/GenBank/DDBJ databases">
        <title>The complete genome of Thermobispora bispora DSM 43833.</title>
        <authorList>
            <consortium name="US DOE Joint Genome Institute (JGI-PGF)"/>
            <person name="Lucas S."/>
            <person name="Copeland A."/>
            <person name="Lapidus A."/>
            <person name="Glavina del Rio T."/>
            <person name="Dalin E."/>
            <person name="Tice H."/>
            <person name="Bruce D."/>
            <person name="Goodwin L."/>
            <person name="Pitluck S."/>
            <person name="Kyrpides N."/>
            <person name="Mavromatis K."/>
            <person name="Ivanova N."/>
            <person name="Mikhailova N."/>
            <person name="Chertkov O."/>
            <person name="Brettin T."/>
            <person name="Detter J.C."/>
            <person name="Han C."/>
            <person name="Larimer F."/>
            <person name="Land M."/>
            <person name="Hauser L."/>
            <person name="Markowitz V."/>
            <person name="Cheng J.-F."/>
            <person name="Hugenholtz P."/>
            <person name="Woyke T."/>
            <person name="Wu D."/>
            <person name="Jando M."/>
            <person name="Schneider S."/>
            <person name="Klenk H.-P."/>
            <person name="Eisen J.A."/>
        </authorList>
    </citation>
    <scope>NUCLEOTIDE SEQUENCE [LARGE SCALE GENOMIC DNA]</scope>
    <source>
        <strain evidence="2">ATCC 19993 / DSM 43833 / CBS 139.67 / JCM 10125 / KCTC 9307 / NBRC 14880 / R51</strain>
    </source>
</reference>
<keyword evidence="2" id="KW-1185">Reference proteome</keyword>
<evidence type="ECO:0000313" key="1">
    <source>
        <dbReference type="EMBL" id="ADG90278.1"/>
    </source>
</evidence>